<dbReference type="KEGG" id="bpsi:IX83_00300"/>
<evidence type="ECO:0000313" key="3">
    <source>
        <dbReference type="EMBL" id="AIL31969.1"/>
    </source>
</evidence>
<dbReference type="eggNOG" id="COG5293">
    <property type="taxonomic scope" value="Bacteria"/>
</dbReference>
<keyword evidence="4" id="KW-1185">Reference proteome</keyword>
<evidence type="ECO:0000259" key="2">
    <source>
        <dbReference type="Pfam" id="PF10088"/>
    </source>
</evidence>
<name>A0A077DBC7_9BURK</name>
<dbReference type="Proteomes" id="UP000028945">
    <property type="component" value="Chromosome"/>
</dbReference>
<dbReference type="InterPro" id="IPR027417">
    <property type="entry name" value="P-loop_NTPase"/>
</dbReference>
<gene>
    <name evidence="3" type="ORF">IX83_00300</name>
</gene>
<dbReference type="HOGENOM" id="CLU_033310_0_0_4"/>
<organism evidence="3 4">
    <name type="scientific">Basilea psittacipulmonis DSM 24701</name>
    <dbReference type="NCBI Taxonomy" id="1072685"/>
    <lineage>
        <taxon>Bacteria</taxon>
        <taxon>Pseudomonadati</taxon>
        <taxon>Pseudomonadota</taxon>
        <taxon>Betaproteobacteria</taxon>
        <taxon>Burkholderiales</taxon>
        <taxon>Alcaligenaceae</taxon>
        <taxon>Basilea</taxon>
    </lineage>
</organism>
<dbReference type="OrthoDB" id="9182178at2"/>
<keyword evidence="1" id="KW-0175">Coiled coil</keyword>
<dbReference type="RefSeq" id="WP_038497812.1">
    <property type="nucleotide sequence ID" value="NZ_AFWK01000110.1"/>
</dbReference>
<dbReference type="EMBL" id="CP009238">
    <property type="protein sequence ID" value="AIL31969.1"/>
    <property type="molecule type" value="Genomic_DNA"/>
</dbReference>
<feature type="domain" description="DUF2326" evidence="2">
    <location>
        <begin position="429"/>
        <end position="571"/>
    </location>
</feature>
<reference evidence="3 4" key="1">
    <citation type="journal article" date="2014" name="BMC Genomics">
        <title>A genomic perspective on a new bacterial genus and species from the Alcaligenaceae family, Basilea psittacipulmonis.</title>
        <authorList>
            <person name="Whiteson K.L."/>
            <person name="Hernandez D."/>
            <person name="Lazarevic V."/>
            <person name="Gaia N."/>
            <person name="Farinelli L."/>
            <person name="Francois P."/>
            <person name="Pilo P."/>
            <person name="Frey J."/>
            <person name="Schrenzel J."/>
        </authorList>
    </citation>
    <scope>NUCLEOTIDE SEQUENCE [LARGE SCALE GENOMIC DNA]</scope>
    <source>
        <strain evidence="3 4">DSM 24701</strain>
    </source>
</reference>
<proteinExistence type="predicted"/>
<evidence type="ECO:0000313" key="4">
    <source>
        <dbReference type="Proteomes" id="UP000028945"/>
    </source>
</evidence>
<feature type="coiled-coil region" evidence="1">
    <location>
        <begin position="311"/>
        <end position="338"/>
    </location>
</feature>
<protein>
    <recommendedName>
        <fullName evidence="2">DUF2326 domain-containing protein</fullName>
    </recommendedName>
</protein>
<sequence length="572" mass="66558">MKLLKLTSSNPNFRTIVFKSGLNIVVGTQLTKEQKKSINGIGKSMSLNLVHYILGGSFKKRSEQKFEKFLAEYGDFILMFHHKGKDYTIKKNFGQPEFYINDEKVSKSAYPKKLNEIFLGAETTQPSFKQIFNCFARRYSSQTAYYGNVLTQQGRDVEDYFQRLTNLYLLGFDVTLIQACHDIKESILKLEKTQQVINEYKKEWDDSILKDIEEGIAEEIRELSVKLENFRIQENFDFLKKKADDMTATMGRMRNQIYDLEQVLARKKDSFETSKNTEVDLEKIEKLFNEASVFFDEKISKRLADAQNFHEQLIKNRKERLEKEIQTIKGQLMDLEKELIKVGSERDSLLKDLDNSGALEERDSIKNRIVTLKNKQAELEKYERLLEDFKQDKIQLELKKVQNRKEGLDYLAIHKNRLNEISKTFRSLVKKFYDHTGGSLSIDVAKDAKYLFDISVSIPKEDSQGVGEVKIFCYDVLLFLMNKALLGFLAHDGCLFSEMDPRQKSTIFKVVLELMKESNDFQYVVNIGNHSLKEVLEADVLTPEQKRDIENSICLELSDKDPKDWLFGVSFH</sequence>
<dbReference type="InterPro" id="IPR018760">
    <property type="entry name" value="DUF2326"/>
</dbReference>
<dbReference type="Pfam" id="PF10088">
    <property type="entry name" value="DUF2326"/>
    <property type="match status" value="1"/>
</dbReference>
<dbReference type="STRING" id="1072685.IX83_00300"/>
<accession>A0A077DBC7</accession>
<dbReference type="AlphaFoldDB" id="A0A077DBC7"/>
<dbReference type="Gene3D" id="3.40.50.300">
    <property type="entry name" value="P-loop containing nucleotide triphosphate hydrolases"/>
    <property type="match status" value="1"/>
</dbReference>
<feature type="coiled-coil region" evidence="1">
    <location>
        <begin position="372"/>
        <end position="406"/>
    </location>
</feature>
<evidence type="ECO:0000256" key="1">
    <source>
        <dbReference type="SAM" id="Coils"/>
    </source>
</evidence>